<evidence type="ECO:0000256" key="3">
    <source>
        <dbReference type="ARBA" id="ARBA00022544"/>
    </source>
</evidence>
<name>A0ABW4JBI1_9BACL</name>
<evidence type="ECO:0000256" key="8">
    <source>
        <dbReference type="SAM" id="MobiDB-lite"/>
    </source>
</evidence>
<keyword evidence="12" id="KW-1185">Reference proteome</keyword>
<dbReference type="PANTHER" id="PTHR35789">
    <property type="entry name" value="SPORE GERMINATION PROTEIN B3"/>
    <property type="match status" value="1"/>
</dbReference>
<dbReference type="InterPro" id="IPR008844">
    <property type="entry name" value="Spore_GerAC-like"/>
</dbReference>
<comment type="subcellular location">
    <subcellularLocation>
        <location evidence="1">Membrane</location>
        <topology evidence="1">Lipid-anchor</topology>
    </subcellularLocation>
</comment>
<keyword evidence="6" id="KW-0564">Palmitate</keyword>
<evidence type="ECO:0000313" key="11">
    <source>
        <dbReference type="EMBL" id="MFD1673706.1"/>
    </source>
</evidence>
<evidence type="ECO:0000256" key="1">
    <source>
        <dbReference type="ARBA" id="ARBA00004635"/>
    </source>
</evidence>
<organism evidence="11 12">
    <name type="scientific">Alicyclobacillus fodiniaquatilis</name>
    <dbReference type="NCBI Taxonomy" id="1661150"/>
    <lineage>
        <taxon>Bacteria</taxon>
        <taxon>Bacillati</taxon>
        <taxon>Bacillota</taxon>
        <taxon>Bacilli</taxon>
        <taxon>Bacillales</taxon>
        <taxon>Alicyclobacillaceae</taxon>
        <taxon>Alicyclobacillus</taxon>
    </lineage>
</organism>
<accession>A0ABW4JBI1</accession>
<reference evidence="12" key="1">
    <citation type="journal article" date="2019" name="Int. J. Syst. Evol. Microbiol.">
        <title>The Global Catalogue of Microorganisms (GCM) 10K type strain sequencing project: providing services to taxonomists for standard genome sequencing and annotation.</title>
        <authorList>
            <consortium name="The Broad Institute Genomics Platform"/>
            <consortium name="The Broad Institute Genome Sequencing Center for Infectious Disease"/>
            <person name="Wu L."/>
            <person name="Ma J."/>
        </authorList>
    </citation>
    <scope>NUCLEOTIDE SEQUENCE [LARGE SCALE GENOMIC DNA]</scope>
    <source>
        <strain evidence="12">CGMCC 1.12286</strain>
    </source>
</reference>
<dbReference type="EMBL" id="JBHUCX010000013">
    <property type="protein sequence ID" value="MFD1673706.1"/>
    <property type="molecule type" value="Genomic_DNA"/>
</dbReference>
<proteinExistence type="inferred from homology"/>
<feature type="domain" description="Spore germination protein N-terminal" evidence="10">
    <location>
        <begin position="26"/>
        <end position="205"/>
    </location>
</feature>
<evidence type="ECO:0000259" key="9">
    <source>
        <dbReference type="Pfam" id="PF05504"/>
    </source>
</evidence>
<evidence type="ECO:0000256" key="7">
    <source>
        <dbReference type="ARBA" id="ARBA00023288"/>
    </source>
</evidence>
<dbReference type="Pfam" id="PF25198">
    <property type="entry name" value="Spore_GerAC_N"/>
    <property type="match status" value="1"/>
</dbReference>
<comment type="similarity">
    <text evidence="2">Belongs to the GerABKC lipoprotein family.</text>
</comment>
<evidence type="ECO:0000313" key="12">
    <source>
        <dbReference type="Proteomes" id="UP001597079"/>
    </source>
</evidence>
<keyword evidence="3" id="KW-0309">Germination</keyword>
<evidence type="ECO:0000259" key="10">
    <source>
        <dbReference type="Pfam" id="PF25198"/>
    </source>
</evidence>
<keyword evidence="7" id="KW-0449">Lipoprotein</keyword>
<gene>
    <name evidence="11" type="ORF">ACFSB2_03155</name>
</gene>
<dbReference type="InterPro" id="IPR046953">
    <property type="entry name" value="Spore_GerAC-like_C"/>
</dbReference>
<evidence type="ECO:0000256" key="6">
    <source>
        <dbReference type="ARBA" id="ARBA00023139"/>
    </source>
</evidence>
<evidence type="ECO:0000256" key="5">
    <source>
        <dbReference type="ARBA" id="ARBA00023136"/>
    </source>
</evidence>
<keyword evidence="5" id="KW-0472">Membrane</keyword>
<comment type="caution">
    <text evidence="11">The sequence shown here is derived from an EMBL/GenBank/DDBJ whole genome shotgun (WGS) entry which is preliminary data.</text>
</comment>
<feature type="region of interest" description="Disordered" evidence="8">
    <location>
        <begin position="64"/>
        <end position="84"/>
    </location>
</feature>
<dbReference type="RefSeq" id="WP_377941193.1">
    <property type="nucleotide sequence ID" value="NZ_JBHUCX010000013.1"/>
</dbReference>
<sequence length="383" mass="42892">MNRKLSIVLKACWLAVAIQFLPGCFDYEKINDRAQIIGIGVDPVQGNPDLLSYTFQVPELGLGGGSSDQSSANPGPGAMGPNKNFTAQAHSVSEAIALAQLNYDKMFYLGNLECIVLNRQLNAHAIQHVVNELMSTRPVDKLAWILTTPDSARVVMNYQNGDEASAEMMDRWLGATISQYGHATRTRLWQFWRDTRLPGVQAHTGLVKIEDKNLVIYGMQTFHGNTPKLELTPTETLYYNFIEGRVKGLSMSIGEHTHLFDVRDVSCSSRQFVLQQGKRSTLGVRIRVKGILVTNISDRTESLSDRDLQRYEGMMAAEIQKKSYALIQKLQQHHLDSIGFGRTLLLSDPTVEPNIDTKWDEFFAQVKAKVTVEVQLKHKGEIV</sequence>
<keyword evidence="4" id="KW-0732">Signal</keyword>
<evidence type="ECO:0000256" key="2">
    <source>
        <dbReference type="ARBA" id="ARBA00007886"/>
    </source>
</evidence>
<protein>
    <submittedName>
        <fullName evidence="11">Ger(X)C family spore germination C-terminal domain-containing protein</fullName>
    </submittedName>
</protein>
<evidence type="ECO:0000256" key="4">
    <source>
        <dbReference type="ARBA" id="ARBA00022729"/>
    </source>
</evidence>
<dbReference type="Gene3D" id="3.30.300.210">
    <property type="entry name" value="Nutrient germinant receptor protein C, domain 3"/>
    <property type="match status" value="1"/>
</dbReference>
<dbReference type="PANTHER" id="PTHR35789:SF1">
    <property type="entry name" value="SPORE GERMINATION PROTEIN B3"/>
    <property type="match status" value="1"/>
</dbReference>
<dbReference type="Pfam" id="PF05504">
    <property type="entry name" value="Spore_GerAC"/>
    <property type="match status" value="1"/>
</dbReference>
<dbReference type="Proteomes" id="UP001597079">
    <property type="component" value="Unassembled WGS sequence"/>
</dbReference>
<feature type="domain" description="Spore germination GerAC-like C-terminal" evidence="9">
    <location>
        <begin position="229"/>
        <end position="380"/>
    </location>
</feature>
<dbReference type="InterPro" id="IPR057336">
    <property type="entry name" value="GerAC_N"/>
</dbReference>
<dbReference type="InterPro" id="IPR038501">
    <property type="entry name" value="Spore_GerAC_C_sf"/>
</dbReference>